<gene>
    <name evidence="6" type="ORF">I5M32_03070</name>
</gene>
<evidence type="ECO:0000313" key="7">
    <source>
        <dbReference type="Proteomes" id="UP000660024"/>
    </source>
</evidence>
<dbReference type="PANTHER" id="PTHR22925:SF3">
    <property type="entry name" value="GLYCOSYL HYDROLASE FAMILY PROTEIN 43"/>
    <property type="match status" value="1"/>
</dbReference>
<proteinExistence type="inferred from homology"/>
<dbReference type="EMBL" id="JAEHFY010000003">
    <property type="protein sequence ID" value="MBK0381929.1"/>
    <property type="molecule type" value="Genomic_DNA"/>
</dbReference>
<reference evidence="6 7" key="1">
    <citation type="submission" date="2020-12" db="EMBL/GenBank/DDBJ databases">
        <title>Bacterial novel species Pedobacter sp. SD-b isolated from soil.</title>
        <authorList>
            <person name="Jung H.-Y."/>
        </authorList>
    </citation>
    <scope>NUCLEOTIDE SEQUENCE [LARGE SCALE GENOMIC DNA]</scope>
    <source>
        <strain evidence="6 7">SD-b</strain>
    </source>
</reference>
<evidence type="ECO:0000256" key="4">
    <source>
        <dbReference type="RuleBase" id="RU361187"/>
    </source>
</evidence>
<name>A0ABS1BGD7_9SPHI</name>
<keyword evidence="5" id="KW-0732">Signal</keyword>
<comment type="caution">
    <text evidence="6">The sequence shown here is derived from an EMBL/GenBank/DDBJ whole genome shotgun (WGS) entry which is preliminary data.</text>
</comment>
<comment type="similarity">
    <text evidence="1 4">Belongs to the glycosyl hydrolase 43 family.</text>
</comment>
<protein>
    <submittedName>
        <fullName evidence="6">Family 43 glycosylhydrolase</fullName>
    </submittedName>
</protein>
<evidence type="ECO:0000256" key="5">
    <source>
        <dbReference type="SAM" id="SignalP"/>
    </source>
</evidence>
<dbReference type="Pfam" id="PF04616">
    <property type="entry name" value="Glyco_hydro_43"/>
    <property type="match status" value="1"/>
</dbReference>
<sequence>MKRKKIFGLSSLLLIAMSFTQCTKSQEEVAVTKSGSGDVAVVKTDANATKIFPGQVWNDIYGKAIVATGGGIYYENGFYHWYGEAKKAGSSPGKGGIDAGMHCYRSRDLINWNDFGVVLPLSSDPNSDIADGCIFQRPKVVKNNSTGKYVAFFKLYLKGEGYTRTFLGIATATSPTGPFTYVKKVLATSNKGSGDFTMFKDTNGDLYHIAVRRSDRKLVKAKMSSDYMTPGTYSEMTGVQTNTEGPAIFYKSGVYHLLGSGSNGWDSTAPRYFTSSSLGGPWTSQSNPCTGTNPINGVGSDLTWGGQSTFIFPIEGHENQYVAMFDIWVPERRYIWLPFRVDNQKMHIAWQNSWDLTWYP</sequence>
<organism evidence="6 7">
    <name type="scientific">Pedobacter segetis</name>
    <dbReference type="NCBI Taxonomy" id="2793069"/>
    <lineage>
        <taxon>Bacteria</taxon>
        <taxon>Pseudomonadati</taxon>
        <taxon>Bacteroidota</taxon>
        <taxon>Sphingobacteriia</taxon>
        <taxon>Sphingobacteriales</taxon>
        <taxon>Sphingobacteriaceae</taxon>
        <taxon>Pedobacter</taxon>
    </lineage>
</organism>
<dbReference type="PANTHER" id="PTHR22925">
    <property type="entry name" value="GLYCOSYL HYDROLASE 43 FAMILY MEMBER"/>
    <property type="match status" value="1"/>
</dbReference>
<accession>A0ABS1BGD7</accession>
<feature type="chain" id="PRO_5045755505" evidence="5">
    <location>
        <begin position="21"/>
        <end position="360"/>
    </location>
</feature>
<dbReference type="InterPro" id="IPR006710">
    <property type="entry name" value="Glyco_hydro_43"/>
</dbReference>
<feature type="signal peptide" evidence="5">
    <location>
        <begin position="1"/>
        <end position="20"/>
    </location>
</feature>
<evidence type="ECO:0000313" key="6">
    <source>
        <dbReference type="EMBL" id="MBK0381929.1"/>
    </source>
</evidence>
<dbReference type="RefSeq" id="WP_200584710.1">
    <property type="nucleotide sequence ID" value="NZ_JAEHFY010000003.1"/>
</dbReference>
<evidence type="ECO:0000256" key="3">
    <source>
        <dbReference type="ARBA" id="ARBA00023295"/>
    </source>
</evidence>
<keyword evidence="7" id="KW-1185">Reference proteome</keyword>
<dbReference type="InterPro" id="IPR023296">
    <property type="entry name" value="Glyco_hydro_beta-prop_sf"/>
</dbReference>
<keyword evidence="2 4" id="KW-0378">Hydrolase</keyword>
<keyword evidence="3 4" id="KW-0326">Glycosidase</keyword>
<evidence type="ECO:0000256" key="2">
    <source>
        <dbReference type="ARBA" id="ARBA00022801"/>
    </source>
</evidence>
<dbReference type="Proteomes" id="UP000660024">
    <property type="component" value="Unassembled WGS sequence"/>
</dbReference>
<dbReference type="Gene3D" id="2.115.10.20">
    <property type="entry name" value="Glycosyl hydrolase domain, family 43"/>
    <property type="match status" value="1"/>
</dbReference>
<evidence type="ECO:0000256" key="1">
    <source>
        <dbReference type="ARBA" id="ARBA00009865"/>
    </source>
</evidence>
<dbReference type="SUPFAM" id="SSF75005">
    <property type="entry name" value="Arabinanase/levansucrase/invertase"/>
    <property type="match status" value="1"/>
</dbReference>